<dbReference type="NCBIfam" id="TIGR01730">
    <property type="entry name" value="RND_mfp"/>
    <property type="match status" value="1"/>
</dbReference>
<accession>A0A1G5S627</accession>
<evidence type="ECO:0000313" key="6">
    <source>
        <dbReference type="Proteomes" id="UP000199208"/>
    </source>
</evidence>
<dbReference type="STRING" id="1120920.SAMN03080599_03107"/>
<dbReference type="PANTHER" id="PTHR30469">
    <property type="entry name" value="MULTIDRUG RESISTANCE PROTEIN MDTA"/>
    <property type="match status" value="1"/>
</dbReference>
<dbReference type="PANTHER" id="PTHR30469:SF15">
    <property type="entry name" value="HLYD FAMILY OF SECRETION PROTEINS"/>
    <property type="match status" value="1"/>
</dbReference>
<dbReference type="RefSeq" id="WP_170829498.1">
    <property type="nucleotide sequence ID" value="NZ_FMWL01000025.1"/>
</dbReference>
<evidence type="ECO:0000256" key="1">
    <source>
        <dbReference type="ARBA" id="ARBA00009477"/>
    </source>
</evidence>
<dbReference type="EMBL" id="FMWL01000025">
    <property type="protein sequence ID" value="SCZ81862.1"/>
    <property type="molecule type" value="Genomic_DNA"/>
</dbReference>
<dbReference type="SUPFAM" id="SSF111369">
    <property type="entry name" value="HlyD-like secretion proteins"/>
    <property type="match status" value="2"/>
</dbReference>
<dbReference type="GO" id="GO:1990281">
    <property type="term" value="C:efflux pump complex"/>
    <property type="evidence" value="ECO:0007669"/>
    <property type="project" value="TreeGrafter"/>
</dbReference>
<dbReference type="Proteomes" id="UP000199208">
    <property type="component" value="Unassembled WGS sequence"/>
</dbReference>
<evidence type="ECO:0000259" key="3">
    <source>
        <dbReference type="Pfam" id="PF25917"/>
    </source>
</evidence>
<dbReference type="InterPro" id="IPR058792">
    <property type="entry name" value="Beta-barrel_RND_2"/>
</dbReference>
<protein>
    <submittedName>
        <fullName evidence="5">Barrel-sandwich domain of CusB or HlyD membrane-fusion</fullName>
    </submittedName>
</protein>
<feature type="domain" description="CusB-like beta-barrel" evidence="4">
    <location>
        <begin position="249"/>
        <end position="303"/>
    </location>
</feature>
<feature type="coiled-coil region" evidence="2">
    <location>
        <begin position="124"/>
        <end position="213"/>
    </location>
</feature>
<dbReference type="Gene3D" id="2.40.420.20">
    <property type="match status" value="1"/>
</dbReference>
<name>A0A1G5S627_9FIRM</name>
<organism evidence="5 6">
    <name type="scientific">Acidaminobacter hydrogenoformans DSM 2784</name>
    <dbReference type="NCBI Taxonomy" id="1120920"/>
    <lineage>
        <taxon>Bacteria</taxon>
        <taxon>Bacillati</taxon>
        <taxon>Bacillota</taxon>
        <taxon>Clostridia</taxon>
        <taxon>Peptostreptococcales</taxon>
        <taxon>Acidaminobacteraceae</taxon>
        <taxon>Acidaminobacter</taxon>
    </lineage>
</organism>
<dbReference type="Pfam" id="PF25954">
    <property type="entry name" value="Beta-barrel_RND_2"/>
    <property type="match status" value="1"/>
</dbReference>
<evidence type="ECO:0000313" key="5">
    <source>
        <dbReference type="EMBL" id="SCZ81862.1"/>
    </source>
</evidence>
<evidence type="ECO:0000259" key="4">
    <source>
        <dbReference type="Pfam" id="PF25954"/>
    </source>
</evidence>
<dbReference type="Gene3D" id="1.10.287.470">
    <property type="entry name" value="Helix hairpin bin"/>
    <property type="match status" value="1"/>
</dbReference>
<keyword evidence="6" id="KW-1185">Reference proteome</keyword>
<evidence type="ECO:0000256" key="2">
    <source>
        <dbReference type="SAM" id="Coils"/>
    </source>
</evidence>
<dbReference type="Gene3D" id="2.40.50.100">
    <property type="match status" value="1"/>
</dbReference>
<dbReference type="GO" id="GO:0015562">
    <property type="term" value="F:efflux transmembrane transporter activity"/>
    <property type="evidence" value="ECO:0007669"/>
    <property type="project" value="TreeGrafter"/>
</dbReference>
<dbReference type="AlphaFoldDB" id="A0A1G5S627"/>
<dbReference type="Gene3D" id="2.40.30.170">
    <property type="match status" value="1"/>
</dbReference>
<proteinExistence type="inferred from homology"/>
<feature type="domain" description="Multidrug resistance protein MdtA-like barrel-sandwich hybrid" evidence="3">
    <location>
        <begin position="54"/>
        <end position="241"/>
    </location>
</feature>
<comment type="similarity">
    <text evidence="1">Belongs to the membrane fusion protein (MFP) (TC 8.A.1) family.</text>
</comment>
<dbReference type="InterPro" id="IPR058625">
    <property type="entry name" value="MdtA-like_BSH"/>
</dbReference>
<sequence>MIKKKWIIAGIAVTAAAAFFFWNNRSEPFTGYWTMENQPFIQTITASGKILAERKVDLQAEISGALKDISVQPGDRVAAGQILVSIDNSDVAQSVKEREAALSAARARYRTVSEVSLPGAEASVQQLEIGLSDLNKQLEDTRVLFESGAVARAELENLERSVELQTSKLNAARATAKAYASGGASLSEAAAGIAQARESLQTLQSQKEKYILTAPFDGIVLERSREAGEYITAGSTLLTLVDESSYIAEIELEERKIGLIQVGQKVMLWPESFPSKAVEASVSKILPRVESTTGTVKVQIKLMPGEMTWIENLSIQAEIVVRTLDAAMILPAEALWKPSESMVLVESGGTVEARAVKLEAVGLSEYLVLEGLEIGDIVIDPASELEPGDSITLGDQTESGEAS</sequence>
<dbReference type="InterPro" id="IPR006143">
    <property type="entry name" value="RND_pump_MFP"/>
</dbReference>
<keyword evidence="2" id="KW-0175">Coiled coil</keyword>
<gene>
    <name evidence="5" type="ORF">SAMN03080599_03107</name>
</gene>
<dbReference type="Pfam" id="PF25917">
    <property type="entry name" value="BSH_RND"/>
    <property type="match status" value="1"/>
</dbReference>
<reference evidence="5 6" key="1">
    <citation type="submission" date="2016-10" db="EMBL/GenBank/DDBJ databases">
        <authorList>
            <person name="de Groot N.N."/>
        </authorList>
    </citation>
    <scope>NUCLEOTIDE SEQUENCE [LARGE SCALE GENOMIC DNA]</scope>
    <source>
        <strain evidence="5 6">DSM 2784</strain>
    </source>
</reference>